<sequence length="427" mass="47931">MSELPSSRKYTRNEQVTRVIFFGSLALLLLILPFGFVHEKASRVSFYLCSYLCAAGILLNFKDIRSTLFNSKIILPGLLLAIMFTVWSLFASYNKIPGVDNGLLFTPAKRWFLATLIALFTLWGVKKELISKTILYKLTWVSLSFAFILSSVYGIWQHINGVDRIVLGINRATLTAYAYSALALAMMTMLNQINSLSVRFTAIIFTCLLSIYIILLTETRSAMFIHTLLSVAIMVSALWRGKLIKPLPVIAIVIAFATIATFGKSIIYSRVDTTQQEITRFSQGDDHTSLGSRFTLWQSGLVAIQENPLGQTQVTRNTIIRNWITTNHPDSFALEYIDVHLHNEFLQYTSLFGVFGFLILLFFFIKLIFDNGTAGIFSNPVSIMAISALLYGMTDVLLTSIEYIVLLSTLILLASLNSNKKVIADKR</sequence>
<dbReference type="InterPro" id="IPR051533">
    <property type="entry name" value="WaaL-like"/>
</dbReference>
<dbReference type="PANTHER" id="PTHR37422">
    <property type="entry name" value="TEICHURONIC ACID BIOSYNTHESIS PROTEIN TUAE"/>
    <property type="match status" value="1"/>
</dbReference>
<feature type="transmembrane region" description="Helical" evidence="5">
    <location>
        <begin position="165"/>
        <end position="184"/>
    </location>
</feature>
<proteinExistence type="predicted"/>
<evidence type="ECO:0000259" key="6">
    <source>
        <dbReference type="Pfam" id="PF04932"/>
    </source>
</evidence>
<evidence type="ECO:0000313" key="8">
    <source>
        <dbReference type="Proteomes" id="UP001565243"/>
    </source>
</evidence>
<organism evidence="7 8">
    <name type="scientific">Erwinia aeris</name>
    <dbReference type="NCBI Taxonomy" id="3239803"/>
    <lineage>
        <taxon>Bacteria</taxon>
        <taxon>Pseudomonadati</taxon>
        <taxon>Pseudomonadota</taxon>
        <taxon>Gammaproteobacteria</taxon>
        <taxon>Enterobacterales</taxon>
        <taxon>Erwiniaceae</taxon>
        <taxon>Erwinia</taxon>
    </lineage>
</organism>
<dbReference type="Proteomes" id="UP001565243">
    <property type="component" value="Unassembled WGS sequence"/>
</dbReference>
<keyword evidence="2 5" id="KW-0812">Transmembrane</keyword>
<evidence type="ECO:0000256" key="1">
    <source>
        <dbReference type="ARBA" id="ARBA00004141"/>
    </source>
</evidence>
<feature type="domain" description="O-antigen ligase-related" evidence="6">
    <location>
        <begin position="206"/>
        <end position="361"/>
    </location>
</feature>
<keyword evidence="4 5" id="KW-0472">Membrane</keyword>
<keyword evidence="8" id="KW-1185">Reference proteome</keyword>
<feature type="transmembrane region" description="Helical" evidence="5">
    <location>
        <begin position="196"/>
        <end position="215"/>
    </location>
</feature>
<dbReference type="GO" id="GO:0016874">
    <property type="term" value="F:ligase activity"/>
    <property type="evidence" value="ECO:0007669"/>
    <property type="project" value="UniProtKB-KW"/>
</dbReference>
<name>A0ABV4E921_9GAMM</name>
<keyword evidence="3 5" id="KW-1133">Transmembrane helix</keyword>
<comment type="subcellular location">
    <subcellularLocation>
        <location evidence="1">Membrane</location>
        <topology evidence="1">Multi-pass membrane protein</topology>
    </subcellularLocation>
</comment>
<feature type="transmembrane region" description="Helical" evidence="5">
    <location>
        <begin position="110"/>
        <end position="126"/>
    </location>
</feature>
<dbReference type="EMBL" id="JBGFFX010000007">
    <property type="protein sequence ID" value="MEY8771415.1"/>
    <property type="molecule type" value="Genomic_DNA"/>
</dbReference>
<keyword evidence="7" id="KW-0436">Ligase</keyword>
<feature type="transmembrane region" description="Helical" evidence="5">
    <location>
        <begin position="345"/>
        <end position="369"/>
    </location>
</feature>
<evidence type="ECO:0000313" key="7">
    <source>
        <dbReference type="EMBL" id="MEY8771415.1"/>
    </source>
</evidence>
<reference evidence="7 8" key="1">
    <citation type="submission" date="2024-07" db="EMBL/GenBank/DDBJ databases">
        <authorList>
            <person name="Hebao G."/>
        </authorList>
    </citation>
    <scope>NUCLEOTIDE SEQUENCE [LARGE SCALE GENOMIC DNA]</scope>
    <source>
        <strain evidence="7 8">ACCC 02193</strain>
    </source>
</reference>
<comment type="caution">
    <text evidence="7">The sequence shown here is derived from an EMBL/GenBank/DDBJ whole genome shotgun (WGS) entry which is preliminary data.</text>
</comment>
<evidence type="ECO:0000256" key="2">
    <source>
        <dbReference type="ARBA" id="ARBA00022692"/>
    </source>
</evidence>
<evidence type="ECO:0000256" key="4">
    <source>
        <dbReference type="ARBA" id="ARBA00023136"/>
    </source>
</evidence>
<feature type="transmembrane region" description="Helical" evidence="5">
    <location>
        <begin position="246"/>
        <end position="267"/>
    </location>
</feature>
<accession>A0ABV4E921</accession>
<dbReference type="Pfam" id="PF04932">
    <property type="entry name" value="Wzy_C"/>
    <property type="match status" value="1"/>
</dbReference>
<gene>
    <name evidence="7" type="ORF">AB6T85_13490</name>
</gene>
<feature type="transmembrane region" description="Helical" evidence="5">
    <location>
        <begin position="20"/>
        <end position="38"/>
    </location>
</feature>
<dbReference type="PANTHER" id="PTHR37422:SF17">
    <property type="entry name" value="O-ANTIGEN LIGASE"/>
    <property type="match status" value="1"/>
</dbReference>
<evidence type="ECO:0000256" key="5">
    <source>
        <dbReference type="SAM" id="Phobius"/>
    </source>
</evidence>
<feature type="transmembrane region" description="Helical" evidence="5">
    <location>
        <begin position="221"/>
        <end position="239"/>
    </location>
</feature>
<evidence type="ECO:0000256" key="3">
    <source>
        <dbReference type="ARBA" id="ARBA00022989"/>
    </source>
</evidence>
<feature type="transmembrane region" description="Helical" evidence="5">
    <location>
        <begin position="44"/>
        <end position="61"/>
    </location>
</feature>
<dbReference type="InterPro" id="IPR007016">
    <property type="entry name" value="O-antigen_ligase-rel_domated"/>
</dbReference>
<protein>
    <submittedName>
        <fullName evidence="7">O-antigen ligase family protein</fullName>
    </submittedName>
</protein>
<dbReference type="RefSeq" id="WP_369895821.1">
    <property type="nucleotide sequence ID" value="NZ_JBGFFX010000007.1"/>
</dbReference>
<feature type="transmembrane region" description="Helical" evidence="5">
    <location>
        <begin position="138"/>
        <end position="159"/>
    </location>
</feature>
<feature type="transmembrane region" description="Helical" evidence="5">
    <location>
        <begin position="73"/>
        <end position="90"/>
    </location>
</feature>
<feature type="transmembrane region" description="Helical" evidence="5">
    <location>
        <begin position="400"/>
        <end position="417"/>
    </location>
</feature>
<feature type="transmembrane region" description="Helical" evidence="5">
    <location>
        <begin position="376"/>
        <end position="394"/>
    </location>
</feature>